<dbReference type="PANTHER" id="PTHR35507">
    <property type="entry name" value="OS09G0488600 PROTEIN"/>
    <property type="match status" value="1"/>
</dbReference>
<evidence type="ECO:0000313" key="3">
    <source>
        <dbReference type="Proteomes" id="UP001161247"/>
    </source>
</evidence>
<name>A0AAV1DID0_OLDCO</name>
<dbReference type="EMBL" id="OX459122">
    <property type="protein sequence ID" value="CAI9106592.1"/>
    <property type="molecule type" value="Genomic_DNA"/>
</dbReference>
<sequence length="434" mass="49126">MEDDDPEPISASKFQPPNFVTLSPFSPTVSPSPRRLSSCFLEPNRPIRAGRQLAWVSLQGRLIGAEEASSAKSITRGNGSVLSPEEAISWELFTPIHRILIVAVIAVASANCQRNKEIIRLKKAVELRDQVLTRMQEKLDILCEQISYFKDQPEPASENYGCQFCLKHKYRPCSLEDNAVKTSKGDELLKYKLLPTCEAEPEERRMSDLSDWAPSIQSSVDYQMNSSVLDQDIYNLRRECEEKDSTIKELSTFIRSSEVLGSKRIGELEDLIRRKNTIITKLKKDMMVLEQKVVYLTRSRRPSFSTSISNERQLPAMVDNLLYYMDSSTSPSSSDSDTPSRNEPDPTAISQQVLKIQGCAQEARKIGQARNSDHLTNNTQKFQTPSPLKEKSLNLTTNVDSGSRREMTSSFSHSRSRRRAPARPRSASTQKRWV</sequence>
<gene>
    <name evidence="2" type="ORF">OLC1_LOCUS15066</name>
</gene>
<protein>
    <submittedName>
        <fullName evidence="2">OLC1v1005784C1</fullName>
    </submittedName>
</protein>
<feature type="compositionally biased region" description="Polar residues" evidence="1">
    <location>
        <begin position="374"/>
        <end position="386"/>
    </location>
</feature>
<proteinExistence type="predicted"/>
<dbReference type="Proteomes" id="UP001161247">
    <property type="component" value="Chromosome 5"/>
</dbReference>
<organism evidence="2 3">
    <name type="scientific">Oldenlandia corymbosa var. corymbosa</name>
    <dbReference type="NCBI Taxonomy" id="529605"/>
    <lineage>
        <taxon>Eukaryota</taxon>
        <taxon>Viridiplantae</taxon>
        <taxon>Streptophyta</taxon>
        <taxon>Embryophyta</taxon>
        <taxon>Tracheophyta</taxon>
        <taxon>Spermatophyta</taxon>
        <taxon>Magnoliopsida</taxon>
        <taxon>eudicotyledons</taxon>
        <taxon>Gunneridae</taxon>
        <taxon>Pentapetalae</taxon>
        <taxon>asterids</taxon>
        <taxon>lamiids</taxon>
        <taxon>Gentianales</taxon>
        <taxon>Rubiaceae</taxon>
        <taxon>Rubioideae</taxon>
        <taxon>Spermacoceae</taxon>
        <taxon>Hedyotis-Oldenlandia complex</taxon>
        <taxon>Oldenlandia</taxon>
    </lineage>
</organism>
<feature type="region of interest" description="Disordered" evidence="1">
    <location>
        <begin position="368"/>
        <end position="434"/>
    </location>
</feature>
<dbReference type="PANTHER" id="PTHR35507:SF1">
    <property type="entry name" value="TMF_TATA_BD DOMAIN-CONTAINING PROTEIN"/>
    <property type="match status" value="1"/>
</dbReference>
<evidence type="ECO:0000256" key="1">
    <source>
        <dbReference type="SAM" id="MobiDB-lite"/>
    </source>
</evidence>
<feature type="compositionally biased region" description="Low complexity" evidence="1">
    <location>
        <begin position="326"/>
        <end position="337"/>
    </location>
</feature>
<evidence type="ECO:0000313" key="2">
    <source>
        <dbReference type="EMBL" id="CAI9106592.1"/>
    </source>
</evidence>
<dbReference type="AlphaFoldDB" id="A0AAV1DID0"/>
<accession>A0AAV1DID0</accession>
<keyword evidence="3" id="KW-1185">Reference proteome</keyword>
<reference evidence="2" key="1">
    <citation type="submission" date="2023-03" db="EMBL/GenBank/DDBJ databases">
        <authorList>
            <person name="Julca I."/>
        </authorList>
    </citation>
    <scope>NUCLEOTIDE SEQUENCE</scope>
</reference>
<feature type="region of interest" description="Disordered" evidence="1">
    <location>
        <begin position="325"/>
        <end position="346"/>
    </location>
</feature>